<evidence type="ECO:0000313" key="8">
    <source>
        <dbReference type="EMBL" id="VAW49273.1"/>
    </source>
</evidence>
<accession>A0A3B0WAB5</accession>
<dbReference type="PIRSF" id="PIRSF000521">
    <property type="entry name" value="Transaminase_4ab_Lys_Orn"/>
    <property type="match status" value="1"/>
</dbReference>
<keyword evidence="6" id="KW-0663">Pyridoxal phosphate</keyword>
<dbReference type="SUPFAM" id="SSF53383">
    <property type="entry name" value="PLP-dependent transferases"/>
    <property type="match status" value="1"/>
</dbReference>
<evidence type="ECO:0000256" key="4">
    <source>
        <dbReference type="ARBA" id="ARBA00022605"/>
    </source>
</evidence>
<comment type="pathway">
    <text evidence="7">Amino-acid biosynthesis.</text>
</comment>
<dbReference type="EMBL" id="UOFB01000340">
    <property type="protein sequence ID" value="VAW49273.1"/>
    <property type="molecule type" value="Genomic_DNA"/>
</dbReference>
<dbReference type="GO" id="GO:0005739">
    <property type="term" value="C:mitochondrion"/>
    <property type="evidence" value="ECO:0007669"/>
    <property type="project" value="UniProtKB-SubCell"/>
</dbReference>
<dbReference type="Gene3D" id="3.90.1150.10">
    <property type="entry name" value="Aspartate Aminotransferase, domain 1"/>
    <property type="match status" value="1"/>
</dbReference>
<dbReference type="EC" id="2.6.1.11" evidence="8"/>
<reference evidence="8" key="1">
    <citation type="submission" date="2018-06" db="EMBL/GenBank/DDBJ databases">
        <authorList>
            <person name="Zhirakovskaya E."/>
        </authorList>
    </citation>
    <scope>NUCLEOTIDE SEQUENCE</scope>
</reference>
<sequence length="389" mass="41975">MSTQLMNTYARLPVTFEKGRGATLQDTNGKTYLDALSGIAVCSLGHSHPAISDAICLQSKTLMHTSNLYQIPNQTELANQLIKLSGMEKVFFCNSGAEANETALKIAKKYGNQQKISHPTVIVMENSFHGRTMATLSATGNPKVHEGFTPLVDGFIRVQFNDVKAVQALSDNPNIVAILVEPIQGEGGVHIPQADYLTELKKICDTNNWLLMLDEIQTGMGRTGEWFAFQHESIVPDVLTLAKALGNGMPIGACLTKGKASKVLVPGNHGTTFGGNPLACAAGLAVINVLEANHYIPAIATKGDALLKQFKEALANQTGVLDIRGKGYMIGIQLNRPCGELVATALEQGLLINVTRNDTIRLLPTFVMSPKQTDELVTKLVAMIQHFLK</sequence>
<dbReference type="InterPro" id="IPR049704">
    <property type="entry name" value="Aminotrans_3_PPA_site"/>
</dbReference>
<evidence type="ECO:0000256" key="5">
    <source>
        <dbReference type="ARBA" id="ARBA00022679"/>
    </source>
</evidence>
<dbReference type="FunFam" id="3.40.640.10:FF:000004">
    <property type="entry name" value="Acetylornithine aminotransferase"/>
    <property type="match status" value="1"/>
</dbReference>
<gene>
    <name evidence="8" type="ORF">MNBD_GAMMA04-1802</name>
</gene>
<comment type="cofactor">
    <cofactor evidence="1">
        <name>pyridoxal 5'-phosphate</name>
        <dbReference type="ChEBI" id="CHEBI:597326"/>
    </cofactor>
</comment>
<dbReference type="Gene3D" id="3.40.640.10">
    <property type="entry name" value="Type I PLP-dependent aspartate aminotransferase-like (Major domain)"/>
    <property type="match status" value="1"/>
</dbReference>
<dbReference type="GO" id="GO:0003992">
    <property type="term" value="F:N2-acetyl-L-ornithine:2-oxoglutarate 5-aminotransferase activity"/>
    <property type="evidence" value="ECO:0007669"/>
    <property type="project" value="UniProtKB-EC"/>
</dbReference>
<evidence type="ECO:0000256" key="7">
    <source>
        <dbReference type="ARBA" id="ARBA00029440"/>
    </source>
</evidence>
<dbReference type="InterPro" id="IPR050103">
    <property type="entry name" value="Class-III_PLP-dep_AT"/>
</dbReference>
<protein>
    <submittedName>
        <fullName evidence="8">Acetylornithine aminotransferase</fullName>
        <ecNumber evidence="8">2.6.1.11</ecNumber>
    </submittedName>
</protein>
<keyword evidence="4" id="KW-0028">Amino-acid biosynthesis</keyword>
<dbReference type="InterPro" id="IPR004636">
    <property type="entry name" value="AcOrn/SuccOrn_fam"/>
</dbReference>
<dbReference type="Pfam" id="PF00202">
    <property type="entry name" value="Aminotran_3"/>
    <property type="match status" value="1"/>
</dbReference>
<dbReference type="PROSITE" id="PS00600">
    <property type="entry name" value="AA_TRANSFER_CLASS_3"/>
    <property type="match status" value="1"/>
</dbReference>
<organism evidence="8">
    <name type="scientific">hydrothermal vent metagenome</name>
    <dbReference type="NCBI Taxonomy" id="652676"/>
    <lineage>
        <taxon>unclassified sequences</taxon>
        <taxon>metagenomes</taxon>
        <taxon>ecological metagenomes</taxon>
    </lineage>
</organism>
<evidence type="ECO:0000256" key="1">
    <source>
        <dbReference type="ARBA" id="ARBA00001933"/>
    </source>
</evidence>
<evidence type="ECO:0000256" key="2">
    <source>
        <dbReference type="ARBA" id="ARBA00004173"/>
    </source>
</evidence>
<keyword evidence="3 8" id="KW-0032">Aminotransferase</keyword>
<dbReference type="PANTHER" id="PTHR11986:SF79">
    <property type="entry name" value="ACETYLORNITHINE AMINOTRANSFERASE, MITOCHONDRIAL"/>
    <property type="match status" value="1"/>
</dbReference>
<dbReference type="GO" id="GO:0042802">
    <property type="term" value="F:identical protein binding"/>
    <property type="evidence" value="ECO:0007669"/>
    <property type="project" value="TreeGrafter"/>
</dbReference>
<dbReference type="GO" id="GO:0006526">
    <property type="term" value="P:L-arginine biosynthetic process"/>
    <property type="evidence" value="ECO:0007669"/>
    <property type="project" value="UniProtKB-ARBA"/>
</dbReference>
<name>A0A3B0WAB5_9ZZZZ</name>
<dbReference type="CDD" id="cd00610">
    <property type="entry name" value="OAT_like"/>
    <property type="match status" value="1"/>
</dbReference>
<evidence type="ECO:0000256" key="6">
    <source>
        <dbReference type="ARBA" id="ARBA00022898"/>
    </source>
</evidence>
<proteinExistence type="inferred from homology"/>
<dbReference type="AlphaFoldDB" id="A0A3B0WAB5"/>
<dbReference type="HAMAP" id="MF_01107">
    <property type="entry name" value="ArgD_aminotrans_3"/>
    <property type="match status" value="1"/>
</dbReference>
<dbReference type="PANTHER" id="PTHR11986">
    <property type="entry name" value="AMINOTRANSFERASE CLASS III"/>
    <property type="match status" value="1"/>
</dbReference>
<dbReference type="InterPro" id="IPR015422">
    <property type="entry name" value="PyrdxlP-dep_Trfase_small"/>
</dbReference>
<comment type="subcellular location">
    <subcellularLocation>
        <location evidence="2">Mitochondrion</location>
    </subcellularLocation>
</comment>
<dbReference type="InterPro" id="IPR005814">
    <property type="entry name" value="Aminotrans_3"/>
</dbReference>
<keyword evidence="5 8" id="KW-0808">Transferase</keyword>
<evidence type="ECO:0000256" key="3">
    <source>
        <dbReference type="ARBA" id="ARBA00022576"/>
    </source>
</evidence>
<dbReference type="InterPro" id="IPR015421">
    <property type="entry name" value="PyrdxlP-dep_Trfase_major"/>
</dbReference>
<dbReference type="InterPro" id="IPR015424">
    <property type="entry name" value="PyrdxlP-dep_Trfase"/>
</dbReference>
<dbReference type="NCBIfam" id="NF002325">
    <property type="entry name" value="PRK01278.1"/>
    <property type="match status" value="1"/>
</dbReference>
<dbReference type="GO" id="GO:0030170">
    <property type="term" value="F:pyridoxal phosphate binding"/>
    <property type="evidence" value="ECO:0007669"/>
    <property type="project" value="InterPro"/>
</dbReference>
<dbReference type="NCBIfam" id="TIGR00707">
    <property type="entry name" value="argD"/>
    <property type="match status" value="1"/>
</dbReference>